<gene>
    <name evidence="1" type="ORF">EWV80_16375</name>
</gene>
<reference evidence="1 2" key="1">
    <citation type="submission" date="2019-01" db="EMBL/GenBank/DDBJ databases">
        <title>Coherence of Microcystis species and biogeography revealed through population genomics.</title>
        <authorList>
            <person name="Perez-Carrascal O.M."/>
            <person name="Terrat Y."/>
            <person name="Giani A."/>
            <person name="Fortin N."/>
            <person name="Tromas N."/>
            <person name="Shapiro B.J."/>
        </authorList>
    </citation>
    <scope>NUCLEOTIDE SEQUENCE [LARGE SCALE GENOMIC DNA]</scope>
    <source>
        <strain evidence="1">Ma_QC_B_20070730_S2</strain>
    </source>
</reference>
<evidence type="ECO:0000313" key="1">
    <source>
        <dbReference type="EMBL" id="TRU21253.1"/>
    </source>
</evidence>
<name>A0A552DGE1_MICAE</name>
<protein>
    <submittedName>
        <fullName evidence="1">Uncharacterized protein</fullName>
    </submittedName>
</protein>
<dbReference type="AlphaFoldDB" id="A0A552DGE1"/>
<dbReference type="EMBL" id="SFBK01000216">
    <property type="protein sequence ID" value="TRU21253.1"/>
    <property type="molecule type" value="Genomic_DNA"/>
</dbReference>
<evidence type="ECO:0000313" key="2">
    <source>
        <dbReference type="Proteomes" id="UP000320551"/>
    </source>
</evidence>
<proteinExistence type="predicted"/>
<organism evidence="1 2">
    <name type="scientific">Microcystis aeruginosa Ma_QC_B_20070730_S2</name>
    <dbReference type="NCBI Taxonomy" id="2486256"/>
    <lineage>
        <taxon>Bacteria</taxon>
        <taxon>Bacillati</taxon>
        <taxon>Cyanobacteriota</taxon>
        <taxon>Cyanophyceae</taxon>
        <taxon>Oscillatoriophycideae</taxon>
        <taxon>Chroococcales</taxon>
        <taxon>Microcystaceae</taxon>
        <taxon>Microcystis</taxon>
    </lineage>
</organism>
<dbReference type="Proteomes" id="UP000320551">
    <property type="component" value="Unassembled WGS sequence"/>
</dbReference>
<accession>A0A552DGE1</accession>
<sequence length="109" mass="11803">MSETPKIQMNFNAPVTGVAGNVEGDMIVNPAPKTPAESAREIQDLLTQLQATNPTTSEGELVRQVIRNNPTLKARLINAVKQGGTEALKVFFPVISIPMETIRGFLEAE</sequence>
<comment type="caution">
    <text evidence="1">The sequence shown here is derived from an EMBL/GenBank/DDBJ whole genome shotgun (WGS) entry which is preliminary data.</text>
</comment>